<evidence type="ECO:0000256" key="6">
    <source>
        <dbReference type="ARBA" id="ARBA00022989"/>
    </source>
</evidence>
<evidence type="ECO:0000256" key="2">
    <source>
        <dbReference type="ARBA" id="ARBA00022448"/>
    </source>
</evidence>
<evidence type="ECO:0000256" key="1">
    <source>
        <dbReference type="ARBA" id="ARBA00004429"/>
    </source>
</evidence>
<evidence type="ECO:0000256" key="4">
    <source>
        <dbReference type="ARBA" id="ARBA00022519"/>
    </source>
</evidence>
<gene>
    <name evidence="11" type="ORF">OKW52_22535</name>
</gene>
<feature type="domain" description="Tripartite ATP-independent periplasmic transporters DctQ component" evidence="10">
    <location>
        <begin position="30"/>
        <end position="161"/>
    </location>
</feature>
<dbReference type="RefSeq" id="WP_264507837.1">
    <property type="nucleotide sequence ID" value="NZ_JAPDFL010000002.1"/>
</dbReference>
<comment type="caution">
    <text evidence="11">The sequence shown here is derived from an EMBL/GenBank/DDBJ whole genome shotgun (WGS) entry which is preliminary data.</text>
</comment>
<proteinExistence type="inferred from homology"/>
<comment type="similarity">
    <text evidence="8 9">Belongs to the TRAP transporter small permease family.</text>
</comment>
<dbReference type="Pfam" id="PF04290">
    <property type="entry name" value="DctQ"/>
    <property type="match status" value="1"/>
</dbReference>
<comment type="subcellular location">
    <subcellularLocation>
        <location evidence="1 9">Cell inner membrane</location>
        <topology evidence="1 9">Multi-pass membrane protein</topology>
    </subcellularLocation>
</comment>
<dbReference type="InterPro" id="IPR055348">
    <property type="entry name" value="DctQ"/>
</dbReference>
<evidence type="ECO:0000256" key="7">
    <source>
        <dbReference type="ARBA" id="ARBA00023136"/>
    </source>
</evidence>
<evidence type="ECO:0000313" key="11">
    <source>
        <dbReference type="EMBL" id="MCW1934952.1"/>
    </source>
</evidence>
<evidence type="ECO:0000313" key="12">
    <source>
        <dbReference type="Proteomes" id="UP001208938"/>
    </source>
</evidence>
<feature type="transmembrane region" description="Helical" evidence="9">
    <location>
        <begin position="18"/>
        <end position="39"/>
    </location>
</feature>
<name>A0ABT3H593_9RHOB</name>
<keyword evidence="3" id="KW-1003">Cell membrane</keyword>
<keyword evidence="2 9" id="KW-0813">Transport</keyword>
<feature type="transmembrane region" description="Helical" evidence="9">
    <location>
        <begin position="92"/>
        <end position="110"/>
    </location>
</feature>
<evidence type="ECO:0000256" key="5">
    <source>
        <dbReference type="ARBA" id="ARBA00022692"/>
    </source>
</evidence>
<keyword evidence="6 9" id="KW-1133">Transmembrane helix</keyword>
<keyword evidence="12" id="KW-1185">Reference proteome</keyword>
<evidence type="ECO:0000256" key="8">
    <source>
        <dbReference type="ARBA" id="ARBA00038436"/>
    </source>
</evidence>
<comment type="caution">
    <text evidence="9">Lacks conserved residue(s) required for the propagation of feature annotation.</text>
</comment>
<dbReference type="InterPro" id="IPR007387">
    <property type="entry name" value="TRAP_DctQ"/>
</dbReference>
<evidence type="ECO:0000256" key="9">
    <source>
        <dbReference type="RuleBase" id="RU369079"/>
    </source>
</evidence>
<comment type="subunit">
    <text evidence="9">The complex comprises the extracytoplasmic solute receptor protein and the two transmembrane proteins.</text>
</comment>
<keyword evidence="5 9" id="KW-0812">Transmembrane</keyword>
<dbReference type="PANTHER" id="PTHR35011">
    <property type="entry name" value="2,3-DIKETO-L-GULONATE TRAP TRANSPORTER SMALL PERMEASE PROTEIN YIAM"/>
    <property type="match status" value="1"/>
</dbReference>
<sequence>MQGLIEVIHKALGQVERVFALAAGIVVMGLMVVVCAEVVGRSALHHPIRGSIDIVSQMMAIAAAGGIPYTQSRLGNVRMTILTGRLSDRPRWLLEALTYTIAAWSVWVLMQGSNGFLQRAWRSGADTAEIHIPTWIGISFVTVSLALLLARLHLQLIEALRLLALPRSASRVFGIERPSAAATGKG</sequence>
<feature type="transmembrane region" description="Helical" evidence="9">
    <location>
        <begin position="130"/>
        <end position="152"/>
    </location>
</feature>
<evidence type="ECO:0000259" key="10">
    <source>
        <dbReference type="Pfam" id="PF04290"/>
    </source>
</evidence>
<dbReference type="Proteomes" id="UP001208938">
    <property type="component" value="Unassembled WGS sequence"/>
</dbReference>
<comment type="function">
    <text evidence="9">Part of the tripartite ATP-independent periplasmic (TRAP) transport system.</text>
</comment>
<organism evidence="11 12">
    <name type="scientific">Pararhodobacter zhoushanensis</name>
    <dbReference type="NCBI Taxonomy" id="2479545"/>
    <lineage>
        <taxon>Bacteria</taxon>
        <taxon>Pseudomonadati</taxon>
        <taxon>Pseudomonadota</taxon>
        <taxon>Alphaproteobacteria</taxon>
        <taxon>Rhodobacterales</taxon>
        <taxon>Paracoccaceae</taxon>
        <taxon>Pararhodobacter</taxon>
    </lineage>
</organism>
<keyword evidence="7 9" id="KW-0472">Membrane</keyword>
<accession>A0ABT3H593</accession>
<evidence type="ECO:0000256" key="3">
    <source>
        <dbReference type="ARBA" id="ARBA00022475"/>
    </source>
</evidence>
<dbReference type="EMBL" id="JAPDFL010000002">
    <property type="protein sequence ID" value="MCW1934952.1"/>
    <property type="molecule type" value="Genomic_DNA"/>
</dbReference>
<keyword evidence="4 9" id="KW-0997">Cell inner membrane</keyword>
<dbReference type="PANTHER" id="PTHR35011:SF10">
    <property type="entry name" value="TRAP TRANSPORTER SMALL PERMEASE PROTEIN"/>
    <property type="match status" value="1"/>
</dbReference>
<reference evidence="11 12" key="1">
    <citation type="submission" date="2022-10" db="EMBL/GenBank/DDBJ databases">
        <title>Pararhodobacter sp. nov., isolated from marine algae.</title>
        <authorList>
            <person name="Choi B.J."/>
            <person name="Kim J.M."/>
            <person name="Lee J.K."/>
            <person name="Choi D.G."/>
            <person name="Jeon C.O."/>
        </authorList>
    </citation>
    <scope>NUCLEOTIDE SEQUENCE [LARGE SCALE GENOMIC DNA]</scope>
    <source>
        <strain evidence="11 12">ZQ420</strain>
    </source>
</reference>
<protein>
    <recommendedName>
        <fullName evidence="9">TRAP transporter small permease protein</fullName>
    </recommendedName>
</protein>